<sequence>MNDYYKYSRRVFIVAAVITMSSPLAHAANWFSVQGISPANAPIFGVSGFIEPSIYAMSGTDAIVGKQSAVPNINRVAPNDTQSTMATIVRARLMLRGNLNKYISYFFGGEFGSDGFTDIRKKYQPGLIDGHVTFSYIPGARIEVGLIRAPSAEDAMQGFMANNFVVLPTVIGQLMQQTFYDSAANYHQANISGKPYLIGGSNTLGVNAYRYPGVQAMDWFRWGHWELAYGAMVGIYGSVAAGNQSNSPLVAGRLQGSYIFGGKGPFRSDVTAWVWYQHAQPQLGDQSYGMTRDGIGFQYLQGYMHQWGRRLRFEYIHGSGWISAPSAFSSNAGLTPSAATSNLTNTQLYTGSNNKANGYDIEAGLFFTKRIEADIRYDYYDRLPNNPAQQRIFKTWALGLQYHITPLTKIMAGYYFRSLTAPLSSSVPDSISNAVDNELAMQAMISF</sequence>
<evidence type="ECO:0000313" key="2">
    <source>
        <dbReference type="EMBL" id="CDQ09382.1"/>
    </source>
</evidence>
<dbReference type="Proteomes" id="UP000193925">
    <property type="component" value="Chromosome AFERRI"/>
</dbReference>
<reference evidence="3 4" key="3">
    <citation type="submission" date="2017-03" db="EMBL/GenBank/DDBJ databases">
        <authorList>
            <person name="Regsiter A."/>
            <person name="William W."/>
        </authorList>
    </citation>
    <scope>NUCLEOTIDE SEQUENCE [LARGE SCALE GENOMIC DNA]</scope>
    <source>
        <strain evidence="3">PRJEB5721</strain>
    </source>
</reference>
<dbReference type="EMBL" id="CCCS020000023">
    <property type="protein sequence ID" value="CDQ09382.1"/>
    <property type="molecule type" value="Genomic_DNA"/>
</dbReference>
<dbReference type="EMBL" id="LT841305">
    <property type="protein sequence ID" value="SMH66316.1"/>
    <property type="molecule type" value="Genomic_DNA"/>
</dbReference>
<protein>
    <recommendedName>
        <fullName evidence="5">Porin</fullName>
    </recommendedName>
</protein>
<name>A0A060UL36_9PROT</name>
<keyword evidence="4" id="KW-1185">Reference proteome</keyword>
<feature type="signal peptide" evidence="1">
    <location>
        <begin position="1"/>
        <end position="27"/>
    </location>
</feature>
<evidence type="ECO:0008006" key="5">
    <source>
        <dbReference type="Google" id="ProtNLM"/>
    </source>
</evidence>
<dbReference type="InterPro" id="IPR023614">
    <property type="entry name" value="Porin_dom_sf"/>
</dbReference>
<gene>
    <name evidence="2" type="ORF">AFERRI_30028</name>
    <name evidence="3" type="ORF">AFERRI_30046</name>
</gene>
<dbReference type="AlphaFoldDB" id="A0A060UL36"/>
<evidence type="ECO:0000313" key="3">
    <source>
        <dbReference type="EMBL" id="SMH66316.1"/>
    </source>
</evidence>
<evidence type="ECO:0000313" key="4">
    <source>
        <dbReference type="Proteomes" id="UP000193925"/>
    </source>
</evidence>
<proteinExistence type="predicted"/>
<organism evidence="2">
    <name type="scientific">Acidithiobacillus ferrivorans</name>
    <dbReference type="NCBI Taxonomy" id="160808"/>
    <lineage>
        <taxon>Bacteria</taxon>
        <taxon>Pseudomonadati</taxon>
        <taxon>Pseudomonadota</taxon>
        <taxon>Acidithiobacillia</taxon>
        <taxon>Acidithiobacillales</taxon>
        <taxon>Acidithiobacillaceae</taxon>
        <taxon>Acidithiobacillus</taxon>
    </lineage>
</organism>
<reference evidence="2" key="1">
    <citation type="submission" date="2014-03" db="EMBL/GenBank/DDBJ databases">
        <authorList>
            <person name="Genoscope - CEA"/>
        </authorList>
    </citation>
    <scope>NUCLEOTIDE SEQUENCE [LARGE SCALE GENOMIC DNA]</scope>
    <source>
        <strain evidence="2">CF27</strain>
    </source>
</reference>
<keyword evidence="1" id="KW-0732">Signal</keyword>
<reference evidence="2" key="2">
    <citation type="submission" date="2014-07" db="EMBL/GenBank/DDBJ databases">
        <title>Initial genome analysis of the psychrotolerant acidophile Acidithiobacillus ferrivorans CF27: insights into iron and sulfur oxidation pathways and into biofilm formation.</title>
        <authorList>
            <person name="Talla E."/>
            <person name="Hedrich S."/>
            <person name="Mangenot S."/>
            <person name="Ji B."/>
            <person name="Johnson D.B."/>
            <person name="Barbe V."/>
            <person name="Bonnefoy V."/>
        </authorList>
    </citation>
    <scope>NUCLEOTIDE SEQUENCE [LARGE SCALE GENOMIC DNA]</scope>
    <source>
        <strain evidence="2">CF27</strain>
    </source>
</reference>
<feature type="chain" id="PRO_5001592334" description="Porin" evidence="1">
    <location>
        <begin position="28"/>
        <end position="447"/>
    </location>
</feature>
<accession>A0A060UL36</accession>
<evidence type="ECO:0000256" key="1">
    <source>
        <dbReference type="SAM" id="SignalP"/>
    </source>
</evidence>
<dbReference type="Gene3D" id="2.40.160.10">
    <property type="entry name" value="Porin"/>
    <property type="match status" value="1"/>
</dbReference>
<dbReference type="RefSeq" id="WP_035191761.1">
    <property type="nucleotide sequence ID" value="NZ_CCCS020000023.1"/>
</dbReference>